<dbReference type="Proteomes" id="UP000177602">
    <property type="component" value="Unassembled WGS sequence"/>
</dbReference>
<dbReference type="PANTHER" id="PTHR10099">
    <property type="entry name" value="PHOSPHORIBOSYLFORMYLGLYCINAMIDINE SYNTHASE"/>
    <property type="match status" value="1"/>
</dbReference>
<keyword evidence="1" id="KW-0963">Cytoplasm</keyword>
<comment type="caution">
    <text evidence="8">The sequence shown here is derived from an EMBL/GenBank/DDBJ whole genome shotgun (WGS) entry which is preliminary data.</text>
</comment>
<evidence type="ECO:0000256" key="7">
    <source>
        <dbReference type="ARBA" id="ARBA00022962"/>
    </source>
</evidence>
<dbReference type="GO" id="GO:0016787">
    <property type="term" value="F:hydrolase activity"/>
    <property type="evidence" value="ECO:0007669"/>
    <property type="project" value="UniProtKB-KW"/>
</dbReference>
<gene>
    <name evidence="8" type="ORF">A2818_01600</name>
</gene>
<reference evidence="8 9" key="1">
    <citation type="journal article" date="2016" name="Nat. Commun.">
        <title>Thousands of microbial genomes shed light on interconnected biogeochemical processes in an aquifer system.</title>
        <authorList>
            <person name="Anantharaman K."/>
            <person name="Brown C.T."/>
            <person name="Hug L.A."/>
            <person name="Sharon I."/>
            <person name="Castelle C.J."/>
            <person name="Probst A.J."/>
            <person name="Thomas B.C."/>
            <person name="Singh A."/>
            <person name="Wilkins M.J."/>
            <person name="Karaoz U."/>
            <person name="Brodie E.L."/>
            <person name="Williams K.H."/>
            <person name="Hubbard S.S."/>
            <person name="Banfield J.F."/>
        </authorList>
    </citation>
    <scope>NUCLEOTIDE SEQUENCE [LARGE SCALE GENOMIC DNA]</scope>
</reference>
<proteinExistence type="predicted"/>
<dbReference type="SMART" id="SM01211">
    <property type="entry name" value="GATase_5"/>
    <property type="match status" value="1"/>
</dbReference>
<accession>A0A1F6V0Z8</accession>
<evidence type="ECO:0000256" key="2">
    <source>
        <dbReference type="ARBA" id="ARBA00022598"/>
    </source>
</evidence>
<dbReference type="SUPFAM" id="SSF52317">
    <property type="entry name" value="Class I glutamine amidotransferase-like"/>
    <property type="match status" value="1"/>
</dbReference>
<evidence type="ECO:0000256" key="5">
    <source>
        <dbReference type="ARBA" id="ARBA00022801"/>
    </source>
</evidence>
<sequence length="263" mass="29406">MKNKKPKIIIMSGYGLNCEEETKFAFELAGAKMNICADIVHINDLIAKPKILAQYQILVFPGGFAYGDDTGSGKAYANKFKNHLAKELAEFLSRDTLIIGICNGFQIITNLGILPGALTYNKNPLYTNRWVDLEVVGKENKSPWLKGIKRLSLPIAHGEGRYIIDPERRPSVSYGASKKKTEVALRYVKGPICKFQNLEKNPNGSDFDVAGVNAYNGRVLGLMPHPERGMFAHQNPMWYMAKKGSKEGMGLRIFKNAINYFKK</sequence>
<dbReference type="EMBL" id="MFTN01000007">
    <property type="protein sequence ID" value="OGI63302.1"/>
    <property type="molecule type" value="Genomic_DNA"/>
</dbReference>
<organism evidence="8 9">
    <name type="scientific">Candidatus Nomurabacteria bacterium RIFCSPHIGHO2_01_FULL_40_12</name>
    <dbReference type="NCBI Taxonomy" id="1801737"/>
    <lineage>
        <taxon>Bacteria</taxon>
        <taxon>Candidatus Nomuraibacteriota</taxon>
    </lineage>
</organism>
<dbReference type="Gene3D" id="3.40.50.880">
    <property type="match status" value="1"/>
</dbReference>
<keyword evidence="7" id="KW-0315">Glutamine amidotransferase</keyword>
<evidence type="ECO:0000256" key="1">
    <source>
        <dbReference type="ARBA" id="ARBA00022490"/>
    </source>
</evidence>
<dbReference type="GO" id="GO:0004642">
    <property type="term" value="F:phosphoribosylformylglycinamidine synthase activity"/>
    <property type="evidence" value="ECO:0007669"/>
    <property type="project" value="InterPro"/>
</dbReference>
<dbReference type="AlphaFoldDB" id="A0A1F6V0Z8"/>
<keyword evidence="4" id="KW-0658">Purine biosynthesis</keyword>
<dbReference type="STRING" id="1801737.A2818_01600"/>
<evidence type="ECO:0000256" key="6">
    <source>
        <dbReference type="ARBA" id="ARBA00022840"/>
    </source>
</evidence>
<dbReference type="InterPro" id="IPR029062">
    <property type="entry name" value="Class_I_gatase-like"/>
</dbReference>
<evidence type="ECO:0000313" key="9">
    <source>
        <dbReference type="Proteomes" id="UP000177602"/>
    </source>
</evidence>
<keyword evidence="2" id="KW-0436">Ligase</keyword>
<keyword evidence="3" id="KW-0547">Nucleotide-binding</keyword>
<dbReference type="Pfam" id="PF13507">
    <property type="entry name" value="GATase_5"/>
    <property type="match status" value="1"/>
</dbReference>
<evidence type="ECO:0000313" key="8">
    <source>
        <dbReference type="EMBL" id="OGI63302.1"/>
    </source>
</evidence>
<name>A0A1F6V0Z8_9BACT</name>
<keyword evidence="5" id="KW-0378">Hydrolase</keyword>
<evidence type="ECO:0000256" key="4">
    <source>
        <dbReference type="ARBA" id="ARBA00022755"/>
    </source>
</evidence>
<evidence type="ECO:0000256" key="3">
    <source>
        <dbReference type="ARBA" id="ARBA00022741"/>
    </source>
</evidence>
<dbReference type="GO" id="GO:0005737">
    <property type="term" value="C:cytoplasm"/>
    <property type="evidence" value="ECO:0007669"/>
    <property type="project" value="TreeGrafter"/>
</dbReference>
<dbReference type="PIRSF" id="PIRSF001586">
    <property type="entry name" value="FGAM_synth_I"/>
    <property type="match status" value="1"/>
</dbReference>
<dbReference type="PROSITE" id="PS51273">
    <property type="entry name" value="GATASE_TYPE_1"/>
    <property type="match status" value="1"/>
</dbReference>
<dbReference type="GO" id="GO:0006189">
    <property type="term" value="P:'de novo' IMP biosynthetic process"/>
    <property type="evidence" value="ECO:0007669"/>
    <property type="project" value="InterPro"/>
</dbReference>
<dbReference type="InterPro" id="IPR010075">
    <property type="entry name" value="PRibForGlyAmidine_synth_PurQ"/>
</dbReference>
<keyword evidence="6" id="KW-0067">ATP-binding</keyword>
<dbReference type="PANTHER" id="PTHR10099:SF1">
    <property type="entry name" value="PHOSPHORIBOSYLFORMYLGLYCINAMIDINE SYNTHASE"/>
    <property type="match status" value="1"/>
</dbReference>
<dbReference type="GO" id="GO:0005524">
    <property type="term" value="F:ATP binding"/>
    <property type="evidence" value="ECO:0007669"/>
    <property type="project" value="UniProtKB-KW"/>
</dbReference>
<protein>
    <submittedName>
        <fullName evidence="8">Uncharacterized protein</fullName>
    </submittedName>
</protein>